<protein>
    <submittedName>
        <fullName evidence="1">Uncharacterized protein</fullName>
    </submittedName>
</protein>
<feature type="non-terminal residue" evidence="1">
    <location>
        <position position="114"/>
    </location>
</feature>
<comment type="caution">
    <text evidence="1">The sequence shown here is derived from an EMBL/GenBank/DDBJ whole genome shotgun (WGS) entry which is preliminary data.</text>
</comment>
<proteinExistence type="predicted"/>
<dbReference type="Proteomes" id="UP001194468">
    <property type="component" value="Unassembled WGS sequence"/>
</dbReference>
<organism evidence="1 2">
    <name type="scientific">Boletus edulis BED1</name>
    <dbReference type="NCBI Taxonomy" id="1328754"/>
    <lineage>
        <taxon>Eukaryota</taxon>
        <taxon>Fungi</taxon>
        <taxon>Dikarya</taxon>
        <taxon>Basidiomycota</taxon>
        <taxon>Agaricomycotina</taxon>
        <taxon>Agaricomycetes</taxon>
        <taxon>Agaricomycetidae</taxon>
        <taxon>Boletales</taxon>
        <taxon>Boletineae</taxon>
        <taxon>Boletaceae</taxon>
        <taxon>Boletoideae</taxon>
        <taxon>Boletus</taxon>
    </lineage>
</organism>
<evidence type="ECO:0000313" key="2">
    <source>
        <dbReference type="Proteomes" id="UP001194468"/>
    </source>
</evidence>
<keyword evidence="2" id="KW-1185">Reference proteome</keyword>
<dbReference type="EMBL" id="WHUW01000051">
    <property type="protein sequence ID" value="KAF8431327.1"/>
    <property type="molecule type" value="Genomic_DNA"/>
</dbReference>
<feature type="non-terminal residue" evidence="1">
    <location>
        <position position="1"/>
    </location>
</feature>
<reference evidence="1" key="1">
    <citation type="submission" date="2019-10" db="EMBL/GenBank/DDBJ databases">
        <authorList>
            <consortium name="DOE Joint Genome Institute"/>
            <person name="Kuo A."/>
            <person name="Miyauchi S."/>
            <person name="Kiss E."/>
            <person name="Drula E."/>
            <person name="Kohler A."/>
            <person name="Sanchez-Garcia M."/>
            <person name="Andreopoulos B."/>
            <person name="Barry K.W."/>
            <person name="Bonito G."/>
            <person name="Buee M."/>
            <person name="Carver A."/>
            <person name="Chen C."/>
            <person name="Cichocki N."/>
            <person name="Clum A."/>
            <person name="Culley D."/>
            <person name="Crous P.W."/>
            <person name="Fauchery L."/>
            <person name="Girlanda M."/>
            <person name="Hayes R."/>
            <person name="Keri Z."/>
            <person name="LaButti K."/>
            <person name="Lipzen A."/>
            <person name="Lombard V."/>
            <person name="Magnuson J."/>
            <person name="Maillard F."/>
            <person name="Morin E."/>
            <person name="Murat C."/>
            <person name="Nolan M."/>
            <person name="Ohm R."/>
            <person name="Pangilinan J."/>
            <person name="Pereira M."/>
            <person name="Perotto S."/>
            <person name="Peter M."/>
            <person name="Riley R."/>
            <person name="Sitrit Y."/>
            <person name="Stielow B."/>
            <person name="Szollosi G."/>
            <person name="Zifcakova L."/>
            <person name="Stursova M."/>
            <person name="Spatafora J.W."/>
            <person name="Tedersoo L."/>
            <person name="Vaario L.-M."/>
            <person name="Yamada A."/>
            <person name="Yan M."/>
            <person name="Wang P."/>
            <person name="Xu J."/>
            <person name="Bruns T."/>
            <person name="Baldrian P."/>
            <person name="Vilgalys R."/>
            <person name="Henrissat B."/>
            <person name="Grigoriev I.V."/>
            <person name="Hibbett D."/>
            <person name="Nagy L.G."/>
            <person name="Martin F.M."/>
        </authorList>
    </citation>
    <scope>NUCLEOTIDE SEQUENCE</scope>
    <source>
        <strain evidence="1">BED1</strain>
    </source>
</reference>
<name>A0AAD4G922_BOLED</name>
<evidence type="ECO:0000313" key="1">
    <source>
        <dbReference type="EMBL" id="KAF8431327.1"/>
    </source>
</evidence>
<gene>
    <name evidence="1" type="ORF">L210DRAFT_786093</name>
</gene>
<accession>A0AAD4G922</accession>
<dbReference type="AlphaFoldDB" id="A0AAD4G922"/>
<reference evidence="1" key="2">
    <citation type="journal article" date="2020" name="Nat. Commun.">
        <title>Large-scale genome sequencing of mycorrhizal fungi provides insights into the early evolution of symbiotic traits.</title>
        <authorList>
            <person name="Miyauchi S."/>
            <person name="Kiss E."/>
            <person name="Kuo A."/>
            <person name="Drula E."/>
            <person name="Kohler A."/>
            <person name="Sanchez-Garcia M."/>
            <person name="Morin E."/>
            <person name="Andreopoulos B."/>
            <person name="Barry K.W."/>
            <person name="Bonito G."/>
            <person name="Buee M."/>
            <person name="Carver A."/>
            <person name="Chen C."/>
            <person name="Cichocki N."/>
            <person name="Clum A."/>
            <person name="Culley D."/>
            <person name="Crous P.W."/>
            <person name="Fauchery L."/>
            <person name="Girlanda M."/>
            <person name="Hayes R.D."/>
            <person name="Keri Z."/>
            <person name="LaButti K."/>
            <person name="Lipzen A."/>
            <person name="Lombard V."/>
            <person name="Magnuson J."/>
            <person name="Maillard F."/>
            <person name="Murat C."/>
            <person name="Nolan M."/>
            <person name="Ohm R.A."/>
            <person name="Pangilinan J."/>
            <person name="Pereira M.F."/>
            <person name="Perotto S."/>
            <person name="Peter M."/>
            <person name="Pfister S."/>
            <person name="Riley R."/>
            <person name="Sitrit Y."/>
            <person name="Stielow J.B."/>
            <person name="Szollosi G."/>
            <person name="Zifcakova L."/>
            <person name="Stursova M."/>
            <person name="Spatafora J.W."/>
            <person name="Tedersoo L."/>
            <person name="Vaario L.M."/>
            <person name="Yamada A."/>
            <person name="Yan M."/>
            <person name="Wang P."/>
            <person name="Xu J."/>
            <person name="Bruns T."/>
            <person name="Baldrian P."/>
            <person name="Vilgalys R."/>
            <person name="Dunand C."/>
            <person name="Henrissat B."/>
            <person name="Grigoriev I.V."/>
            <person name="Hibbett D."/>
            <person name="Nagy L.G."/>
            <person name="Martin F.M."/>
        </authorList>
    </citation>
    <scope>NUCLEOTIDE SEQUENCE</scope>
    <source>
        <strain evidence="1">BED1</strain>
    </source>
</reference>
<sequence length="114" mass="13178">RDLPEDTHERRAADLVLDTLKRCRVVNSGSMAELDELVQTLRYNVTVSSNDYFAKSQRLINLGSALWRRCEEHGEPSDLDSFLETNEQTLQLLPSRHPDRLPCLRTRSAALWRL</sequence>